<keyword evidence="2" id="KW-0408">Iron</keyword>
<feature type="region of interest" description="Disordered" evidence="4">
    <location>
        <begin position="1"/>
        <end position="44"/>
    </location>
</feature>
<sequence length="360" mass="40165">MPAPLPPHGRGSRLNPGNRFSDWQRDGFDDGWQDAGDTGPPPPATILLVERSRSVISRNTSPDVPFSQSINPYKGCEHGCAYCFARPGHAYLGLSPGLDFETHIVWKPDAPEILRRELASPRYRCLPIALGINTDGWQPVERRLRLSRHLLEILCETRHPVSIVTKSALIERDLDLLSDMARDNLVNVMFSVTTLDPQLARKLEPRAASPARRLAAMARLHQAGVPVGVLFAPLIPAINDHELERVLEASRQAGATQAGYVLLRLPNELKQLFADWLDSHFPDRAAHVHSLLRQMRGGALNDSQFGRRMRGQGVFADLYSQRLKRICARLGLNRERLALNTTAFRPPRSGTADSPQMPLF</sequence>
<evidence type="ECO:0000256" key="1">
    <source>
        <dbReference type="ARBA" id="ARBA00022723"/>
    </source>
</evidence>
<keyword evidence="7" id="KW-1185">Reference proteome</keyword>
<dbReference type="InterPro" id="IPR058240">
    <property type="entry name" value="rSAM_sf"/>
</dbReference>
<feature type="domain" description="Elp3/MiaA/NifB-like radical SAM core" evidence="5">
    <location>
        <begin position="66"/>
        <end position="293"/>
    </location>
</feature>
<dbReference type="GO" id="GO:0003824">
    <property type="term" value="F:catalytic activity"/>
    <property type="evidence" value="ECO:0007669"/>
    <property type="project" value="InterPro"/>
</dbReference>
<evidence type="ECO:0000256" key="4">
    <source>
        <dbReference type="SAM" id="MobiDB-lite"/>
    </source>
</evidence>
<protein>
    <submittedName>
        <fullName evidence="6">PA0069 family radical SAM protein</fullName>
    </submittedName>
</protein>
<dbReference type="InterPro" id="IPR007197">
    <property type="entry name" value="rSAM"/>
</dbReference>
<name>A0A848G1H0_9RHOO</name>
<dbReference type="SFLD" id="SFLDS00029">
    <property type="entry name" value="Radical_SAM"/>
    <property type="match status" value="1"/>
</dbReference>
<organism evidence="6 7">
    <name type="scientific">Zoogloea dura</name>
    <dbReference type="NCBI Taxonomy" id="2728840"/>
    <lineage>
        <taxon>Bacteria</taxon>
        <taxon>Pseudomonadati</taxon>
        <taxon>Pseudomonadota</taxon>
        <taxon>Betaproteobacteria</taxon>
        <taxon>Rhodocyclales</taxon>
        <taxon>Zoogloeaceae</taxon>
        <taxon>Zoogloea</taxon>
    </lineage>
</organism>
<evidence type="ECO:0000259" key="5">
    <source>
        <dbReference type="SMART" id="SM00729"/>
    </source>
</evidence>
<dbReference type="InterPro" id="IPR006638">
    <property type="entry name" value="Elp3/MiaA/NifB-like_rSAM"/>
</dbReference>
<reference evidence="6 7" key="1">
    <citation type="submission" date="2020-04" db="EMBL/GenBank/DDBJ databases">
        <title>Zoogloea sp. G-4-1-14 isolated from soil.</title>
        <authorList>
            <person name="Dahal R.H."/>
        </authorList>
    </citation>
    <scope>NUCLEOTIDE SEQUENCE [LARGE SCALE GENOMIC DNA]</scope>
    <source>
        <strain evidence="6 7">G-4-1-14</strain>
    </source>
</reference>
<dbReference type="GO" id="GO:0046872">
    <property type="term" value="F:metal ion binding"/>
    <property type="evidence" value="ECO:0007669"/>
    <property type="project" value="UniProtKB-KW"/>
</dbReference>
<dbReference type="GO" id="GO:0051536">
    <property type="term" value="F:iron-sulfur cluster binding"/>
    <property type="evidence" value="ECO:0007669"/>
    <property type="project" value="UniProtKB-KW"/>
</dbReference>
<dbReference type="Gene3D" id="3.80.30.30">
    <property type="match status" value="1"/>
</dbReference>
<accession>A0A848G1H0</accession>
<evidence type="ECO:0000256" key="2">
    <source>
        <dbReference type="ARBA" id="ARBA00023004"/>
    </source>
</evidence>
<dbReference type="PANTHER" id="PTHR43432">
    <property type="entry name" value="SLR0285 PROTEIN"/>
    <property type="match status" value="1"/>
</dbReference>
<dbReference type="SMART" id="SM00729">
    <property type="entry name" value="Elp3"/>
    <property type="match status" value="1"/>
</dbReference>
<dbReference type="RefSeq" id="WP_169144558.1">
    <property type="nucleotide sequence ID" value="NZ_JABBGA010000002.1"/>
</dbReference>
<dbReference type="NCBIfam" id="NF033668">
    <property type="entry name" value="rSAM_PA0069"/>
    <property type="match status" value="1"/>
</dbReference>
<dbReference type="SFLD" id="SFLDG01084">
    <property type="entry name" value="Uncharacterised_Radical_SAM_Su"/>
    <property type="match status" value="1"/>
</dbReference>
<dbReference type="AlphaFoldDB" id="A0A848G1H0"/>
<evidence type="ECO:0000313" key="7">
    <source>
        <dbReference type="Proteomes" id="UP000580043"/>
    </source>
</evidence>
<comment type="caution">
    <text evidence="6">The sequence shown here is derived from an EMBL/GenBank/DDBJ whole genome shotgun (WGS) entry which is preliminary data.</text>
</comment>
<dbReference type="PANTHER" id="PTHR43432:SF3">
    <property type="entry name" value="SLR0285 PROTEIN"/>
    <property type="match status" value="1"/>
</dbReference>
<dbReference type="EMBL" id="JABBGA010000002">
    <property type="protein sequence ID" value="NML24920.1"/>
    <property type="molecule type" value="Genomic_DNA"/>
</dbReference>
<proteinExistence type="predicted"/>
<evidence type="ECO:0000256" key="3">
    <source>
        <dbReference type="ARBA" id="ARBA00023014"/>
    </source>
</evidence>
<keyword evidence="3" id="KW-0411">Iron-sulfur</keyword>
<dbReference type="Pfam" id="PF04055">
    <property type="entry name" value="Radical_SAM"/>
    <property type="match status" value="1"/>
</dbReference>
<dbReference type="SUPFAM" id="SSF102114">
    <property type="entry name" value="Radical SAM enzymes"/>
    <property type="match status" value="1"/>
</dbReference>
<evidence type="ECO:0000313" key="6">
    <source>
        <dbReference type="EMBL" id="NML24920.1"/>
    </source>
</evidence>
<dbReference type="CDD" id="cd01335">
    <property type="entry name" value="Radical_SAM"/>
    <property type="match status" value="1"/>
</dbReference>
<dbReference type="InterPro" id="IPR040086">
    <property type="entry name" value="MJ0683-like"/>
</dbReference>
<dbReference type="Proteomes" id="UP000580043">
    <property type="component" value="Unassembled WGS sequence"/>
</dbReference>
<gene>
    <name evidence="6" type="ORF">HHL15_04165</name>
</gene>
<keyword evidence="1" id="KW-0479">Metal-binding</keyword>